<name>A0AAJ3NRJ4_9MYCO</name>
<protein>
    <recommendedName>
        <fullName evidence="3">Serine hydrolase</fullName>
    </recommendedName>
</protein>
<dbReference type="SUPFAM" id="SSF56601">
    <property type="entry name" value="beta-lactamase/transpeptidase-like"/>
    <property type="match status" value="1"/>
</dbReference>
<comment type="caution">
    <text evidence="1">The sequence shown here is derived from an EMBL/GenBank/DDBJ whole genome shotgun (WGS) entry which is preliminary data.</text>
</comment>
<reference evidence="1 2" key="1">
    <citation type="submission" date="2016-01" db="EMBL/GenBank/DDBJ databases">
        <title>The new phylogeny of the genus Mycobacterium.</title>
        <authorList>
            <person name="Tarcisio F."/>
            <person name="Conor M."/>
            <person name="Antonella G."/>
            <person name="Elisabetta G."/>
            <person name="Giulia F.S."/>
            <person name="Sara T."/>
            <person name="Anna F."/>
            <person name="Clotilde B."/>
            <person name="Roberto B."/>
            <person name="Veronica D.S."/>
            <person name="Fabio R."/>
            <person name="Monica P."/>
            <person name="Olivier J."/>
            <person name="Enrico T."/>
            <person name="Nicola S."/>
        </authorList>
    </citation>
    <scope>NUCLEOTIDE SEQUENCE [LARGE SCALE GENOMIC DNA]</scope>
    <source>
        <strain evidence="1 2">DSM 44616</strain>
    </source>
</reference>
<proteinExistence type="predicted"/>
<accession>A0AAJ3NRJ4</accession>
<dbReference type="Proteomes" id="UP000193387">
    <property type="component" value="Unassembled WGS sequence"/>
</dbReference>
<evidence type="ECO:0008006" key="3">
    <source>
        <dbReference type="Google" id="ProtNLM"/>
    </source>
</evidence>
<dbReference type="EMBL" id="LQPR01000024">
    <property type="protein sequence ID" value="ORW72428.1"/>
    <property type="molecule type" value="Genomic_DNA"/>
</dbReference>
<dbReference type="Gene3D" id="3.40.710.10">
    <property type="entry name" value="DD-peptidase/beta-lactamase superfamily"/>
    <property type="match status" value="1"/>
</dbReference>
<keyword evidence="2" id="KW-1185">Reference proteome</keyword>
<gene>
    <name evidence="1" type="ORF">AWC23_11135</name>
</gene>
<dbReference type="InterPro" id="IPR012338">
    <property type="entry name" value="Beta-lactam/transpept-like"/>
</dbReference>
<dbReference type="RefSeq" id="WP_085255379.1">
    <property type="nucleotide sequence ID" value="NZ_AP022573.1"/>
</dbReference>
<organism evidence="1 2">
    <name type="scientific">Mycobacterium saskatchewanense</name>
    <dbReference type="NCBI Taxonomy" id="220927"/>
    <lineage>
        <taxon>Bacteria</taxon>
        <taxon>Bacillati</taxon>
        <taxon>Actinomycetota</taxon>
        <taxon>Actinomycetes</taxon>
        <taxon>Mycobacteriales</taxon>
        <taxon>Mycobacteriaceae</taxon>
        <taxon>Mycobacterium</taxon>
        <taxon>Mycobacterium simiae complex</taxon>
    </lineage>
</organism>
<dbReference type="AlphaFoldDB" id="A0AAJ3NRJ4"/>
<sequence length="231" mass="24483">MRHHAPRASFEQLSAADSPPMGIAVAAGAELYSFGRWSSGVAWSTIKVPLAIAALRNDRPRAIDLATEAIVESDNPAAEHLWTQLGAPPDAAQKVRAILVDSGDTDTVVESRRLREGFTPFGQTHWSLSRQAQFAARLPDLEGADPVLELMRNLTPTHRWGLAAKGAAAKGGWGPGTDGSYLVRQFAVVPTSSGHAGVAMAAQADSFETGIDAVNAMADWLAGHLPTLTEQ</sequence>
<evidence type="ECO:0000313" key="2">
    <source>
        <dbReference type="Proteomes" id="UP000193387"/>
    </source>
</evidence>
<evidence type="ECO:0000313" key="1">
    <source>
        <dbReference type="EMBL" id="ORW72428.1"/>
    </source>
</evidence>